<proteinExistence type="predicted"/>
<reference evidence="2" key="2">
    <citation type="submission" date="2016-05" db="EMBL/GenBank/DDBJ databases">
        <title>Comparative analysis highlights variable genome content of wheat rusts and divergence of the mating loci.</title>
        <authorList>
            <person name="Cuomo C.A."/>
            <person name="Bakkeren G."/>
            <person name="Szabo L."/>
            <person name="Khalil H."/>
            <person name="Joly D."/>
            <person name="Goldberg J."/>
            <person name="Young S."/>
            <person name="Zeng Q."/>
            <person name="Fellers J."/>
        </authorList>
    </citation>
    <scope>NUCLEOTIDE SEQUENCE [LARGE SCALE GENOMIC DNA]</scope>
    <source>
        <strain evidence="2">1-1 BBBD Race 1</strain>
    </source>
</reference>
<gene>
    <name evidence="2" type="ORF">PTTG_30750</name>
</gene>
<dbReference type="OrthoDB" id="75343at2759"/>
<name>A0A180FXJ6_PUCT1</name>
<reference evidence="3 4" key="3">
    <citation type="journal article" date="2017" name="G3 (Bethesda)">
        <title>Comparative analysis highlights variable genome content of wheat rusts and divergence of the mating loci.</title>
        <authorList>
            <person name="Cuomo C.A."/>
            <person name="Bakkeren G."/>
            <person name="Khalil H.B."/>
            <person name="Panwar V."/>
            <person name="Joly D."/>
            <person name="Linning R."/>
            <person name="Sakthikumar S."/>
            <person name="Song X."/>
            <person name="Adiconis X."/>
            <person name="Fan L."/>
            <person name="Goldberg J.M."/>
            <person name="Levin J.Z."/>
            <person name="Young S."/>
            <person name="Zeng Q."/>
            <person name="Anikster Y."/>
            <person name="Bruce M."/>
            <person name="Wang M."/>
            <person name="Yin C."/>
            <person name="McCallum B."/>
            <person name="Szabo L.J."/>
            <person name="Hulbert S."/>
            <person name="Chen X."/>
            <person name="Fellers J.P."/>
        </authorList>
    </citation>
    <scope>NUCLEOTIDE SEQUENCE</scope>
    <source>
        <strain evidence="4">Isolate 1-1 / race 1 (BBBD)</strain>
        <strain evidence="3">isolate 1-1 / race 1 (BBBD)</strain>
    </source>
</reference>
<dbReference type="VEuPathDB" id="FungiDB:PTTG_30750"/>
<feature type="region of interest" description="Disordered" evidence="1">
    <location>
        <begin position="1"/>
        <end position="25"/>
    </location>
</feature>
<dbReference type="AlphaFoldDB" id="A0A180FXJ6"/>
<evidence type="ECO:0000313" key="2">
    <source>
        <dbReference type="EMBL" id="OAV85150.1"/>
    </source>
</evidence>
<evidence type="ECO:0000256" key="1">
    <source>
        <dbReference type="SAM" id="MobiDB-lite"/>
    </source>
</evidence>
<dbReference type="EMBL" id="ADAS02006466">
    <property type="protein sequence ID" value="OAV85150.1"/>
    <property type="molecule type" value="Genomic_DNA"/>
</dbReference>
<dbReference type="EnsemblFungi" id="PTTG_30750-t43_1">
    <property type="protein sequence ID" value="PTTG_30750-t43_1-p1"/>
    <property type="gene ID" value="PTTG_30750"/>
</dbReference>
<sequence>KLTRPSSSQRVAPCIIPGQEPETTAEERQEIYKYLHWTRLGQAGQDNPVRSIEQWGLGWGQYSA</sequence>
<feature type="compositionally biased region" description="Polar residues" evidence="1">
    <location>
        <begin position="1"/>
        <end position="10"/>
    </location>
</feature>
<keyword evidence="4" id="KW-1185">Reference proteome</keyword>
<protein>
    <submittedName>
        <fullName evidence="2 3">Uncharacterized protein</fullName>
    </submittedName>
</protein>
<evidence type="ECO:0000313" key="3">
    <source>
        <dbReference type="EnsemblFungi" id="PTTG_30750-t43_1-p1"/>
    </source>
</evidence>
<dbReference type="STRING" id="630390.A0A180FXJ6"/>
<reference evidence="2" key="1">
    <citation type="submission" date="2009-11" db="EMBL/GenBank/DDBJ databases">
        <authorList>
            <consortium name="The Broad Institute Genome Sequencing Platform"/>
            <person name="Ward D."/>
            <person name="Feldgarden M."/>
            <person name="Earl A."/>
            <person name="Young S.K."/>
            <person name="Zeng Q."/>
            <person name="Koehrsen M."/>
            <person name="Alvarado L."/>
            <person name="Berlin A."/>
            <person name="Bochicchio J."/>
            <person name="Borenstein D."/>
            <person name="Chapman S.B."/>
            <person name="Chen Z."/>
            <person name="Engels R."/>
            <person name="Freedman E."/>
            <person name="Gellesch M."/>
            <person name="Goldberg J."/>
            <person name="Griggs A."/>
            <person name="Gujja S."/>
            <person name="Heilman E."/>
            <person name="Heiman D."/>
            <person name="Hepburn T."/>
            <person name="Howarth C."/>
            <person name="Jen D."/>
            <person name="Larson L."/>
            <person name="Lewis B."/>
            <person name="Mehta T."/>
            <person name="Park D."/>
            <person name="Pearson M."/>
            <person name="Roberts A."/>
            <person name="Saif S."/>
            <person name="Shea T."/>
            <person name="Shenoy N."/>
            <person name="Sisk P."/>
            <person name="Stolte C."/>
            <person name="Sykes S."/>
            <person name="Thomson T."/>
            <person name="Walk T."/>
            <person name="White J."/>
            <person name="Yandava C."/>
            <person name="Izard J."/>
            <person name="Baranova O.V."/>
            <person name="Blanton J.M."/>
            <person name="Tanner A.C."/>
            <person name="Dewhirst F.E."/>
            <person name="Haas B."/>
            <person name="Nusbaum C."/>
            <person name="Birren B."/>
        </authorList>
    </citation>
    <scope>NUCLEOTIDE SEQUENCE [LARGE SCALE GENOMIC DNA]</scope>
    <source>
        <strain evidence="2">1-1 BBBD Race 1</strain>
    </source>
</reference>
<feature type="non-terminal residue" evidence="2">
    <location>
        <position position="1"/>
    </location>
</feature>
<accession>A0A180FXJ6</accession>
<evidence type="ECO:0000313" key="4">
    <source>
        <dbReference type="Proteomes" id="UP000005240"/>
    </source>
</evidence>
<reference evidence="3" key="4">
    <citation type="submission" date="2025-05" db="UniProtKB">
        <authorList>
            <consortium name="EnsemblFungi"/>
        </authorList>
    </citation>
    <scope>IDENTIFICATION</scope>
    <source>
        <strain evidence="3">isolate 1-1 / race 1 (BBBD)</strain>
    </source>
</reference>
<dbReference type="Proteomes" id="UP000005240">
    <property type="component" value="Unassembled WGS sequence"/>
</dbReference>
<organism evidence="2">
    <name type="scientific">Puccinia triticina (isolate 1-1 / race 1 (BBBD))</name>
    <name type="common">Brown leaf rust fungus</name>
    <dbReference type="NCBI Taxonomy" id="630390"/>
    <lineage>
        <taxon>Eukaryota</taxon>
        <taxon>Fungi</taxon>
        <taxon>Dikarya</taxon>
        <taxon>Basidiomycota</taxon>
        <taxon>Pucciniomycotina</taxon>
        <taxon>Pucciniomycetes</taxon>
        <taxon>Pucciniales</taxon>
        <taxon>Pucciniaceae</taxon>
        <taxon>Puccinia</taxon>
    </lineage>
</organism>